<keyword evidence="5" id="KW-1185">Reference proteome</keyword>
<dbReference type="CDD" id="cd08545">
    <property type="entry name" value="YcnI_like"/>
    <property type="match status" value="1"/>
</dbReference>
<dbReference type="AlphaFoldDB" id="A0A1H3ZC29"/>
<evidence type="ECO:0000313" key="4">
    <source>
        <dbReference type="EMBL" id="SEA20931.1"/>
    </source>
</evidence>
<evidence type="ECO:0000256" key="2">
    <source>
        <dbReference type="SAM" id="SignalP"/>
    </source>
</evidence>
<gene>
    <name evidence="4" type="ORF">SAMN05444370_103467</name>
</gene>
<dbReference type="Gene3D" id="2.60.40.1890">
    <property type="entry name" value="PCu(A)C copper chaperone"/>
    <property type="match status" value="1"/>
</dbReference>
<proteinExistence type="predicted"/>
<dbReference type="Pfam" id="PF07987">
    <property type="entry name" value="DUF1775"/>
    <property type="match status" value="1"/>
</dbReference>
<accession>A0A1H3ZC29</accession>
<feature type="domain" description="YncI copper-binding" evidence="3">
    <location>
        <begin position="26"/>
        <end position="157"/>
    </location>
</feature>
<dbReference type="Pfam" id="PF04314">
    <property type="entry name" value="PCuAC"/>
    <property type="match status" value="1"/>
</dbReference>
<dbReference type="InterPro" id="IPR007410">
    <property type="entry name" value="LpqE-like"/>
</dbReference>
<dbReference type="PANTHER" id="PTHR36302:SF1">
    <property type="entry name" value="COPPER CHAPERONE PCU(A)C"/>
    <property type="match status" value="1"/>
</dbReference>
<feature type="signal peptide" evidence="2">
    <location>
        <begin position="1"/>
        <end position="25"/>
    </location>
</feature>
<organism evidence="4 5">
    <name type="scientific">Rubrimonas cliftonensis</name>
    <dbReference type="NCBI Taxonomy" id="89524"/>
    <lineage>
        <taxon>Bacteria</taxon>
        <taxon>Pseudomonadati</taxon>
        <taxon>Pseudomonadota</taxon>
        <taxon>Alphaproteobacteria</taxon>
        <taxon>Rhodobacterales</taxon>
        <taxon>Paracoccaceae</taxon>
        <taxon>Rubrimonas</taxon>
    </lineage>
</organism>
<dbReference type="InterPro" id="IPR036182">
    <property type="entry name" value="PCuAC_sf"/>
</dbReference>
<dbReference type="InterPro" id="IPR058248">
    <property type="entry name" value="Lxx211020-like"/>
</dbReference>
<dbReference type="InterPro" id="IPR012533">
    <property type="entry name" value="YcnI-copper_dom"/>
</dbReference>
<evidence type="ECO:0000256" key="1">
    <source>
        <dbReference type="SAM" id="MobiDB-lite"/>
    </source>
</evidence>
<evidence type="ECO:0000259" key="3">
    <source>
        <dbReference type="Pfam" id="PF07987"/>
    </source>
</evidence>
<feature type="region of interest" description="Disordered" evidence="1">
    <location>
        <begin position="323"/>
        <end position="343"/>
    </location>
</feature>
<dbReference type="Gene3D" id="2.60.40.2230">
    <property type="entry name" value="Uncharacterised protein YcnI-like PF07987, DUF1775"/>
    <property type="match status" value="1"/>
</dbReference>
<evidence type="ECO:0000313" key="5">
    <source>
        <dbReference type="Proteomes" id="UP000198703"/>
    </source>
</evidence>
<dbReference type="OrthoDB" id="9796962at2"/>
<feature type="compositionally biased region" description="Low complexity" evidence="1">
    <location>
        <begin position="184"/>
        <end position="196"/>
    </location>
</feature>
<dbReference type="STRING" id="89524.SAMN05444370_103467"/>
<feature type="chain" id="PRO_5011736835" description="YncI copper-binding domain-containing protein" evidence="2">
    <location>
        <begin position="26"/>
        <end position="343"/>
    </location>
</feature>
<dbReference type="RefSeq" id="WP_093251285.1">
    <property type="nucleotide sequence ID" value="NZ_FNQM01000003.1"/>
</dbReference>
<dbReference type="Proteomes" id="UP000198703">
    <property type="component" value="Unassembled WGS sequence"/>
</dbReference>
<reference evidence="4 5" key="1">
    <citation type="submission" date="2016-10" db="EMBL/GenBank/DDBJ databases">
        <authorList>
            <person name="de Groot N.N."/>
        </authorList>
    </citation>
    <scope>NUCLEOTIDE SEQUENCE [LARGE SCALE GENOMIC DNA]</scope>
    <source>
        <strain evidence="4 5">DSM 15345</strain>
    </source>
</reference>
<name>A0A1H3ZC29_9RHOB</name>
<feature type="region of interest" description="Disordered" evidence="1">
    <location>
        <begin position="176"/>
        <end position="196"/>
    </location>
</feature>
<sequence>MLRTTAFAALIASPFPLALAPAALAHATLDVTEAAAGAYPRIAARLPHGCGGAPTDTVEVSLPPALAGARPMPKPGWTLTVEPTADGGKLLRWAGGALEDGHYEEFIFRGKLDAAAGAELPVPIRQRCGGAEVFWVEVAAPGQTPHDLQHPAPILRVATGAGHAGHGVQMAQALHGAHGGHGAGHSAQGATAGSATQGPITVSEAYARANPTPNGASAAYMTIETTGEEDRLIAAASPAAARVELHTHLLDDQGVARMREVEAIPLAPGAPAELRPGGLHVMLMGLAAPLEPGGEIAITLSFERAGDVTLTAPVRAVGAAMGHGAGHGAGHGTDHSGHAAPGN</sequence>
<dbReference type="InterPro" id="IPR038507">
    <property type="entry name" value="YcnI-like_sf"/>
</dbReference>
<dbReference type="PANTHER" id="PTHR36302">
    <property type="entry name" value="BLR7088 PROTEIN"/>
    <property type="match status" value="1"/>
</dbReference>
<dbReference type="EMBL" id="FNQM01000003">
    <property type="protein sequence ID" value="SEA20931.1"/>
    <property type="molecule type" value="Genomic_DNA"/>
</dbReference>
<keyword evidence="2" id="KW-0732">Signal</keyword>
<dbReference type="SUPFAM" id="SSF110087">
    <property type="entry name" value="DR1885-like metal-binding protein"/>
    <property type="match status" value="1"/>
</dbReference>
<protein>
    <recommendedName>
        <fullName evidence="3">YncI copper-binding domain-containing protein</fullName>
    </recommendedName>
</protein>